<evidence type="ECO:0000313" key="1">
    <source>
        <dbReference type="EMBL" id="HDK37394.1"/>
    </source>
</evidence>
<reference evidence="1" key="1">
    <citation type="journal article" date="2020" name="mSystems">
        <title>Genome- and Community-Level Interaction Insights into Carbon Utilization and Element Cycling Functions of Hydrothermarchaeota in Hydrothermal Sediment.</title>
        <authorList>
            <person name="Zhou Z."/>
            <person name="Liu Y."/>
            <person name="Xu W."/>
            <person name="Pan J."/>
            <person name="Luo Z.H."/>
            <person name="Li M."/>
        </authorList>
    </citation>
    <scope>NUCLEOTIDE SEQUENCE [LARGE SCALE GENOMIC DNA]</scope>
    <source>
        <strain evidence="1">HyVt-26</strain>
    </source>
</reference>
<protein>
    <submittedName>
        <fullName evidence="1">Zinc-dependent peptidase</fullName>
    </submittedName>
</protein>
<organism evidence="1">
    <name type="scientific">Thiolapillus brandeum</name>
    <dbReference type="NCBI Taxonomy" id="1076588"/>
    <lineage>
        <taxon>Bacteria</taxon>
        <taxon>Pseudomonadati</taxon>
        <taxon>Pseudomonadota</taxon>
        <taxon>Gammaproteobacteria</taxon>
        <taxon>Chromatiales</taxon>
        <taxon>Sedimenticolaceae</taxon>
        <taxon>Thiolapillus</taxon>
    </lineage>
</organism>
<dbReference type="PANTHER" id="PTHR30164">
    <property type="entry name" value="MTFA PEPTIDASE"/>
    <property type="match status" value="1"/>
</dbReference>
<dbReference type="AlphaFoldDB" id="A0A831KBJ7"/>
<dbReference type="Gene3D" id="1.10.472.150">
    <property type="entry name" value="Glucose-regulated metallo-peptidase M90, N-terminal domain"/>
    <property type="match status" value="1"/>
</dbReference>
<dbReference type="Pfam" id="PF06167">
    <property type="entry name" value="Peptidase_M90"/>
    <property type="match status" value="1"/>
</dbReference>
<gene>
    <name evidence="1" type="ORF">ENG92_00035</name>
</gene>
<dbReference type="GO" id="GO:0004177">
    <property type="term" value="F:aminopeptidase activity"/>
    <property type="evidence" value="ECO:0007669"/>
    <property type="project" value="TreeGrafter"/>
</dbReference>
<name>A0A831KBJ7_9GAMM</name>
<dbReference type="GO" id="GO:0005829">
    <property type="term" value="C:cytosol"/>
    <property type="evidence" value="ECO:0007669"/>
    <property type="project" value="TreeGrafter"/>
</dbReference>
<dbReference type="InterPro" id="IPR024079">
    <property type="entry name" value="MetalloPept_cat_dom_sf"/>
</dbReference>
<dbReference type="Proteomes" id="UP000885822">
    <property type="component" value="Unassembled WGS sequence"/>
</dbReference>
<dbReference type="GO" id="GO:0008237">
    <property type="term" value="F:metallopeptidase activity"/>
    <property type="evidence" value="ECO:0007669"/>
    <property type="project" value="InterPro"/>
</dbReference>
<proteinExistence type="predicted"/>
<dbReference type="SUPFAM" id="SSF55486">
    <property type="entry name" value="Metalloproteases ('zincins'), catalytic domain"/>
    <property type="match status" value="1"/>
</dbReference>
<sequence>MFSRLRRFRTLRTLRRHGLPDMLWRTLRKQLYLLQGLNTRQAVKLRELTTLLLQEKTIHGVQGLELDLEMKAVIASQACLIIIELDHSSFDGWSELIVYPGAFKVDRTVTDEFGIAHQQNSPLSGESWQNGPLILSWEDVRRDSYRHHPGRHVIIHEFAHKLDALNGRVNGMPPLHPDMPIEKWSSTLNRAYQHLLQQVAKGKDCVNPYAATSPAEFFAVLSEYFFTAPKVLKQHCSEVYTQLSAYYRQDPLQRLGG</sequence>
<dbReference type="InterPro" id="IPR010384">
    <property type="entry name" value="MtfA_fam"/>
</dbReference>
<dbReference type="CDD" id="cd20169">
    <property type="entry name" value="Peptidase_M90_mtfA"/>
    <property type="match status" value="1"/>
</dbReference>
<dbReference type="EMBL" id="DRCV01000002">
    <property type="protein sequence ID" value="HDK37394.1"/>
    <property type="molecule type" value="Genomic_DNA"/>
</dbReference>
<dbReference type="InterPro" id="IPR042252">
    <property type="entry name" value="MtfA_N"/>
</dbReference>
<dbReference type="Gene3D" id="3.40.390.10">
    <property type="entry name" value="Collagenase (Catalytic Domain)"/>
    <property type="match status" value="1"/>
</dbReference>
<comment type="caution">
    <text evidence="1">The sequence shown here is derived from an EMBL/GenBank/DDBJ whole genome shotgun (WGS) entry which is preliminary data.</text>
</comment>
<accession>A0A831KBJ7</accession>
<dbReference type="PANTHER" id="PTHR30164:SF2">
    <property type="entry name" value="PROTEIN MTFA"/>
    <property type="match status" value="1"/>
</dbReference>